<feature type="active site" description="Proton acceptor" evidence="3">
    <location>
        <position position="403"/>
    </location>
</feature>
<evidence type="ECO:0000256" key="2">
    <source>
        <dbReference type="ARBA" id="ARBA00022801"/>
    </source>
</evidence>
<protein>
    <submittedName>
        <fullName evidence="5">Alpha/Beta hydrolase protein</fullName>
    </submittedName>
</protein>
<feature type="active site" description="Nucleophile" evidence="3">
    <location>
        <position position="211"/>
    </location>
</feature>
<dbReference type="Proteomes" id="UP001303222">
    <property type="component" value="Unassembled WGS sequence"/>
</dbReference>
<dbReference type="AlphaFoldDB" id="A0AAN6SDG8"/>
<dbReference type="InterPro" id="IPR029058">
    <property type="entry name" value="AB_hydrolase_fold"/>
</dbReference>
<sequence>MGSVSHSFSTLPSGVKVQPTPFHISVSDSDLSQLRSLIQQAVIPPEQFYNKHANAATGKFGITRDWLVTARDHWLNKYDWRAQESFINSFPQFQQTVVGPSSGQTFSLHFAALFSRRPDAIPVILMHGWPGSFLEFIPMLDLLRERYTPETLPYHVIVPSIPDYGFSTRLPSDCALAELTTDFAAEAMNELMLSLGFDESSTGGYVAQGGDVGYALARAMANNHAACRASHLNMFMFTPDQWAACQTTEPLSEREERLMSGTRAWMKQGSAYAYEHGTRPSTIALTLGTNPVAMLAWMGEKFVEWSDNVYSATPLTLDQILDGVSLYWFSGCFGRTMWSYRALVPEIGATAVVQEKEGPAGSVQKPFGYSAFPVEIGMLPRTWGKKLFGDRLVWYREHEVGGHFAALQQPREFLEDLESYLAFIAPMVGIAGHGNAKKGN</sequence>
<dbReference type="PANTHER" id="PTHR21661">
    <property type="entry name" value="EPOXIDE HYDROLASE 1-RELATED"/>
    <property type="match status" value="1"/>
</dbReference>
<accession>A0AAN6SDG8</accession>
<evidence type="ECO:0000256" key="1">
    <source>
        <dbReference type="ARBA" id="ARBA00010088"/>
    </source>
</evidence>
<dbReference type="PIRSF" id="PIRSF001112">
    <property type="entry name" value="Epoxide_hydrolase"/>
    <property type="match status" value="1"/>
</dbReference>
<evidence type="ECO:0000313" key="5">
    <source>
        <dbReference type="EMBL" id="KAK3949565.1"/>
    </source>
</evidence>
<evidence type="ECO:0000256" key="3">
    <source>
        <dbReference type="PIRSR" id="PIRSR001112-1"/>
    </source>
</evidence>
<reference evidence="5" key="2">
    <citation type="submission" date="2023-06" db="EMBL/GenBank/DDBJ databases">
        <authorList>
            <consortium name="Lawrence Berkeley National Laboratory"/>
            <person name="Mondo S.J."/>
            <person name="Hensen N."/>
            <person name="Bonometti L."/>
            <person name="Westerberg I."/>
            <person name="Brannstrom I.O."/>
            <person name="Guillou S."/>
            <person name="Cros-Aarteil S."/>
            <person name="Calhoun S."/>
            <person name="Haridas S."/>
            <person name="Kuo A."/>
            <person name="Pangilinan J."/>
            <person name="Riley R."/>
            <person name="Labutti K."/>
            <person name="Andreopoulos B."/>
            <person name="Lipzen A."/>
            <person name="Chen C."/>
            <person name="Yanf M."/>
            <person name="Daum C."/>
            <person name="Ng V."/>
            <person name="Clum A."/>
            <person name="Steindorff A."/>
            <person name="Ohm R."/>
            <person name="Martin F."/>
            <person name="Silar P."/>
            <person name="Natvig D."/>
            <person name="Lalanne C."/>
            <person name="Gautier V."/>
            <person name="Ament-Velasquez S.L."/>
            <person name="Kruys A."/>
            <person name="Hutchinson M.I."/>
            <person name="Powell A.J."/>
            <person name="Barry K."/>
            <person name="Miller A.N."/>
            <person name="Grigoriev I.V."/>
            <person name="Debuchy R."/>
            <person name="Gladieux P."/>
            <person name="Thoren M.H."/>
            <person name="Johannesson H."/>
        </authorList>
    </citation>
    <scope>NUCLEOTIDE SEQUENCE</scope>
    <source>
        <strain evidence="5">CBS 626.80</strain>
    </source>
</reference>
<dbReference type="GO" id="GO:0097176">
    <property type="term" value="P:epoxide metabolic process"/>
    <property type="evidence" value="ECO:0007669"/>
    <property type="project" value="TreeGrafter"/>
</dbReference>
<dbReference type="InterPro" id="IPR000639">
    <property type="entry name" value="Epox_hydrolase-like"/>
</dbReference>
<dbReference type="Pfam" id="PF06441">
    <property type="entry name" value="EHN"/>
    <property type="match status" value="1"/>
</dbReference>
<feature type="active site" description="Proton donor" evidence="3">
    <location>
        <position position="340"/>
    </location>
</feature>
<gene>
    <name evidence="5" type="ORF">QBC32DRAFT_400150</name>
</gene>
<dbReference type="PANTHER" id="PTHR21661:SF39">
    <property type="entry name" value="HYDROLASE, PUTATIVE (AFU_ORTHOLOGUE AFUA_3G08960)-RELATED"/>
    <property type="match status" value="1"/>
</dbReference>
<dbReference type="SUPFAM" id="SSF53474">
    <property type="entry name" value="alpha/beta-Hydrolases"/>
    <property type="match status" value="1"/>
</dbReference>
<dbReference type="InterPro" id="IPR010497">
    <property type="entry name" value="Epoxide_hydro_N"/>
</dbReference>
<keyword evidence="6" id="KW-1185">Reference proteome</keyword>
<reference evidence="5" key="1">
    <citation type="journal article" date="2023" name="Mol. Phylogenet. Evol.">
        <title>Genome-scale phylogeny and comparative genomics of the fungal order Sordariales.</title>
        <authorList>
            <person name="Hensen N."/>
            <person name="Bonometti L."/>
            <person name="Westerberg I."/>
            <person name="Brannstrom I.O."/>
            <person name="Guillou S."/>
            <person name="Cros-Aarteil S."/>
            <person name="Calhoun S."/>
            <person name="Haridas S."/>
            <person name="Kuo A."/>
            <person name="Mondo S."/>
            <person name="Pangilinan J."/>
            <person name="Riley R."/>
            <person name="LaButti K."/>
            <person name="Andreopoulos B."/>
            <person name="Lipzen A."/>
            <person name="Chen C."/>
            <person name="Yan M."/>
            <person name="Daum C."/>
            <person name="Ng V."/>
            <person name="Clum A."/>
            <person name="Steindorff A."/>
            <person name="Ohm R.A."/>
            <person name="Martin F."/>
            <person name="Silar P."/>
            <person name="Natvig D.O."/>
            <person name="Lalanne C."/>
            <person name="Gautier V."/>
            <person name="Ament-Velasquez S.L."/>
            <person name="Kruys A."/>
            <person name="Hutchinson M.I."/>
            <person name="Powell A.J."/>
            <person name="Barry K."/>
            <person name="Miller A.N."/>
            <person name="Grigoriev I.V."/>
            <person name="Debuchy R."/>
            <person name="Gladieux P."/>
            <person name="Hiltunen Thoren M."/>
            <person name="Johannesson H."/>
        </authorList>
    </citation>
    <scope>NUCLEOTIDE SEQUENCE</scope>
    <source>
        <strain evidence="5">CBS 626.80</strain>
    </source>
</reference>
<proteinExistence type="inferred from homology"/>
<keyword evidence="2 5" id="KW-0378">Hydrolase</keyword>
<feature type="domain" description="Epoxide hydrolase N-terminal" evidence="4">
    <location>
        <begin position="20"/>
        <end position="136"/>
    </location>
</feature>
<dbReference type="Gene3D" id="3.40.50.1820">
    <property type="entry name" value="alpha/beta hydrolase"/>
    <property type="match status" value="1"/>
</dbReference>
<comment type="similarity">
    <text evidence="1">Belongs to the peptidase S33 family.</text>
</comment>
<name>A0AAN6SDG8_9PEZI</name>
<evidence type="ECO:0000259" key="4">
    <source>
        <dbReference type="Pfam" id="PF06441"/>
    </source>
</evidence>
<dbReference type="GO" id="GO:0004301">
    <property type="term" value="F:epoxide hydrolase activity"/>
    <property type="evidence" value="ECO:0007669"/>
    <property type="project" value="TreeGrafter"/>
</dbReference>
<dbReference type="EMBL" id="MU859209">
    <property type="protein sequence ID" value="KAK3949565.1"/>
    <property type="molecule type" value="Genomic_DNA"/>
</dbReference>
<dbReference type="InterPro" id="IPR016292">
    <property type="entry name" value="Epoxide_hydrolase"/>
</dbReference>
<organism evidence="5 6">
    <name type="scientific">Pseudoneurospora amorphoporcata</name>
    <dbReference type="NCBI Taxonomy" id="241081"/>
    <lineage>
        <taxon>Eukaryota</taxon>
        <taxon>Fungi</taxon>
        <taxon>Dikarya</taxon>
        <taxon>Ascomycota</taxon>
        <taxon>Pezizomycotina</taxon>
        <taxon>Sordariomycetes</taxon>
        <taxon>Sordariomycetidae</taxon>
        <taxon>Sordariales</taxon>
        <taxon>Sordariaceae</taxon>
        <taxon>Pseudoneurospora</taxon>
    </lineage>
</organism>
<comment type="caution">
    <text evidence="5">The sequence shown here is derived from an EMBL/GenBank/DDBJ whole genome shotgun (WGS) entry which is preliminary data.</text>
</comment>
<evidence type="ECO:0000313" key="6">
    <source>
        <dbReference type="Proteomes" id="UP001303222"/>
    </source>
</evidence>
<dbReference type="PRINTS" id="PR00412">
    <property type="entry name" value="EPOXHYDRLASE"/>
</dbReference>